<name>A0A9W8G1J5_9FUNG</name>
<dbReference type="Proteomes" id="UP001151518">
    <property type="component" value="Unassembled WGS sequence"/>
</dbReference>
<sequence length="314" mass="33355">MHSSTSIKIDSLVAFLAVASAASAQAVWGGYANPQAAANNMWLANANMHIPQPHMRGKMFAANGGGYSAYESVEPSSESTSEYSSAVYSADAYTSEEVEPSSEIPQPSYYSSYQGVEPTETQTCPIVEPTTITITETTIVTQPAPPAVTVTCTETVTVNNVSTVTTTVTQEVAPSYATSPAYSHSAYESSQAYVAPTYVAPTYAAPTYAAPTYAAPSPPPSYSSVAPAAYQATAPADYEAYQAPVPKKYAHNSSKHSNAQGGDLYNNQWMKPVPAEMAPGTTWWINMRNAKTGNSEANKDVGLNMKNNIIHRNA</sequence>
<dbReference type="EMBL" id="JANBTW010000123">
    <property type="protein sequence ID" value="KAJ2670474.1"/>
    <property type="molecule type" value="Genomic_DNA"/>
</dbReference>
<evidence type="ECO:0000256" key="1">
    <source>
        <dbReference type="SAM" id="SignalP"/>
    </source>
</evidence>
<feature type="chain" id="PRO_5040772501" evidence="1">
    <location>
        <begin position="25"/>
        <end position="314"/>
    </location>
</feature>
<accession>A0A9W8G1J5</accession>
<reference evidence="2" key="1">
    <citation type="submission" date="2022-07" db="EMBL/GenBank/DDBJ databases">
        <title>Phylogenomic reconstructions and comparative analyses of Kickxellomycotina fungi.</title>
        <authorList>
            <person name="Reynolds N.K."/>
            <person name="Stajich J.E."/>
            <person name="Barry K."/>
            <person name="Grigoriev I.V."/>
            <person name="Crous P."/>
            <person name="Smith M.E."/>
        </authorList>
    </citation>
    <scope>NUCLEOTIDE SEQUENCE</scope>
    <source>
        <strain evidence="2">NRRL 3115</strain>
    </source>
</reference>
<dbReference type="OrthoDB" id="5594489at2759"/>
<evidence type="ECO:0000313" key="3">
    <source>
        <dbReference type="Proteomes" id="UP001151518"/>
    </source>
</evidence>
<comment type="caution">
    <text evidence="2">The sequence shown here is derived from an EMBL/GenBank/DDBJ whole genome shotgun (WGS) entry which is preliminary data.</text>
</comment>
<dbReference type="AlphaFoldDB" id="A0A9W8G1J5"/>
<organism evidence="2 3">
    <name type="scientific">Coemansia spiralis</name>
    <dbReference type="NCBI Taxonomy" id="417178"/>
    <lineage>
        <taxon>Eukaryota</taxon>
        <taxon>Fungi</taxon>
        <taxon>Fungi incertae sedis</taxon>
        <taxon>Zoopagomycota</taxon>
        <taxon>Kickxellomycotina</taxon>
        <taxon>Kickxellomycetes</taxon>
        <taxon>Kickxellales</taxon>
        <taxon>Kickxellaceae</taxon>
        <taxon>Coemansia</taxon>
    </lineage>
</organism>
<keyword evidence="1" id="KW-0732">Signal</keyword>
<protein>
    <submittedName>
        <fullName evidence="2">Uncharacterized protein</fullName>
    </submittedName>
</protein>
<proteinExistence type="predicted"/>
<gene>
    <name evidence="2" type="ORF">GGI25_005830</name>
</gene>
<feature type="signal peptide" evidence="1">
    <location>
        <begin position="1"/>
        <end position="24"/>
    </location>
</feature>
<evidence type="ECO:0000313" key="2">
    <source>
        <dbReference type="EMBL" id="KAJ2670474.1"/>
    </source>
</evidence>